<proteinExistence type="predicted"/>
<gene>
    <name evidence="8" type="ORF">PBRA_006076</name>
    <name evidence="9" type="ORF">PLBR_LOCUS5388</name>
</gene>
<dbReference type="SUPFAM" id="SSF143437">
    <property type="entry name" value="THUMP domain-like"/>
    <property type="match status" value="1"/>
</dbReference>
<evidence type="ECO:0000259" key="7">
    <source>
        <dbReference type="Pfam" id="PF02926"/>
    </source>
</evidence>
<sequence>MFLLETTRGLERFCADEVADRLKPFARVRRCTVEGLANGNDDGIALHSAHVVVRVAEDAIPMKDLYEILCSLRSVRSVGAYVTVVNGLVHDEKVDEKTLEDCIDATSLHHWQRAIRIHDAIHPKAVPSRTTFRVTCTRNRHLRLVGLKSPGVCRALGSAVVASIGWKVDCVHYDVNVVGFLSQDLMVGLMLRDEIDSGRGRSPECSYSTMLRPSLAYLLTRVARVQPGDTVVDPMCGTGTIPIEAALASPCVNAIGGDSCRNAVEDASRNAKSCRLSSPVSFVLWDGTSPFIRPGSVDVVISDLPFGHRHSRYNRLDKMYCGLMNSIRTALRPGSGRAALLTICKHRLVRAVDKFSTELSIIDSIECDVGGFQAVVLVIERLR</sequence>
<evidence type="ECO:0000313" key="10">
    <source>
        <dbReference type="Proteomes" id="UP000039324"/>
    </source>
</evidence>
<dbReference type="Proteomes" id="UP000290189">
    <property type="component" value="Unassembled WGS sequence"/>
</dbReference>
<accession>A0A0G4IRX8</accession>
<dbReference type="GO" id="GO:0030488">
    <property type="term" value="P:tRNA methylation"/>
    <property type="evidence" value="ECO:0007669"/>
    <property type="project" value="TreeGrafter"/>
</dbReference>
<feature type="domain" description="Ribosomal RNA large subunit methyltransferase K/L-like methyltransferase" evidence="6">
    <location>
        <begin position="205"/>
        <end position="357"/>
    </location>
</feature>
<dbReference type="OMA" id="LTICKHR"/>
<dbReference type="Pfam" id="PF02926">
    <property type="entry name" value="THUMP"/>
    <property type="match status" value="1"/>
</dbReference>
<dbReference type="STRING" id="37360.A0A0G4IRX8"/>
<name>A0A0G4IRX8_PLABS</name>
<dbReference type="OrthoDB" id="47730at2759"/>
<dbReference type="InterPro" id="IPR053943">
    <property type="entry name" value="RlmKL-like_Mtase_CS"/>
</dbReference>
<protein>
    <submittedName>
        <fullName evidence="8">Uncharacterized protein</fullName>
    </submittedName>
</protein>
<dbReference type="GO" id="GO:0043527">
    <property type="term" value="C:tRNA methyltransferase complex"/>
    <property type="evidence" value="ECO:0007669"/>
    <property type="project" value="UniProtKB-ARBA"/>
</dbReference>
<dbReference type="PANTHER" id="PTHR14911:SF13">
    <property type="entry name" value="TRNA (GUANINE(6)-N2)-METHYLTRANSFERASE THUMP3"/>
    <property type="match status" value="1"/>
</dbReference>
<keyword evidence="4" id="KW-0808">Transferase</keyword>
<geneLocation type="mitochondrion" evidence="9"/>
<dbReference type="PANTHER" id="PTHR14911">
    <property type="entry name" value="THUMP DOMAIN-CONTAINING"/>
    <property type="match status" value="1"/>
</dbReference>
<dbReference type="Pfam" id="PF01170">
    <property type="entry name" value="UPF0020"/>
    <property type="match status" value="1"/>
</dbReference>
<evidence type="ECO:0000256" key="3">
    <source>
        <dbReference type="ARBA" id="ARBA00022603"/>
    </source>
</evidence>
<evidence type="ECO:0000256" key="1">
    <source>
        <dbReference type="ARBA" id="ARBA00004496"/>
    </source>
</evidence>
<keyword evidence="3" id="KW-0489">Methyltransferase</keyword>
<organism evidence="8 10">
    <name type="scientific">Plasmodiophora brassicae</name>
    <name type="common">Clubroot disease agent</name>
    <dbReference type="NCBI Taxonomy" id="37360"/>
    <lineage>
        <taxon>Eukaryota</taxon>
        <taxon>Sar</taxon>
        <taxon>Rhizaria</taxon>
        <taxon>Endomyxa</taxon>
        <taxon>Phytomyxea</taxon>
        <taxon>Plasmodiophorida</taxon>
        <taxon>Plasmodiophoridae</taxon>
        <taxon>Plasmodiophora</taxon>
    </lineage>
</organism>
<dbReference type="EMBL" id="CDSF01000081">
    <property type="protein sequence ID" value="CEO97962.1"/>
    <property type="molecule type" value="Genomic_DNA"/>
</dbReference>
<evidence type="ECO:0000256" key="2">
    <source>
        <dbReference type="ARBA" id="ARBA00022490"/>
    </source>
</evidence>
<evidence type="ECO:0000313" key="8">
    <source>
        <dbReference type="EMBL" id="CEO97962.1"/>
    </source>
</evidence>
<dbReference type="GO" id="GO:0005737">
    <property type="term" value="C:cytoplasm"/>
    <property type="evidence" value="ECO:0007669"/>
    <property type="project" value="UniProtKB-SubCell"/>
</dbReference>
<dbReference type="EMBL" id="OVEO01000009">
    <property type="protein sequence ID" value="SPQ98173.1"/>
    <property type="molecule type" value="Genomic_DNA"/>
</dbReference>
<evidence type="ECO:0000256" key="5">
    <source>
        <dbReference type="ARBA" id="ARBA00022694"/>
    </source>
</evidence>
<dbReference type="Gene3D" id="3.40.50.150">
    <property type="entry name" value="Vaccinia Virus protein VP39"/>
    <property type="match status" value="1"/>
</dbReference>
<dbReference type="Gene3D" id="3.30.2130.30">
    <property type="match status" value="1"/>
</dbReference>
<reference evidence="9 11" key="2">
    <citation type="submission" date="2018-03" db="EMBL/GenBank/DDBJ databases">
        <authorList>
            <person name="Fogelqvist J."/>
        </authorList>
    </citation>
    <scope>NUCLEOTIDE SEQUENCE [LARGE SCALE GENOMIC DNA]</scope>
</reference>
<reference evidence="8 10" key="1">
    <citation type="submission" date="2015-02" db="EMBL/GenBank/DDBJ databases">
        <authorList>
            <person name="Chooi Y.-H."/>
        </authorList>
    </citation>
    <scope>NUCLEOTIDE SEQUENCE [LARGE SCALE GENOMIC DNA]</scope>
    <source>
        <strain evidence="8">E3</strain>
    </source>
</reference>
<dbReference type="Proteomes" id="UP000039324">
    <property type="component" value="Unassembled WGS sequence"/>
</dbReference>
<evidence type="ECO:0000259" key="6">
    <source>
        <dbReference type="Pfam" id="PF01170"/>
    </source>
</evidence>
<dbReference type="CDD" id="cd02440">
    <property type="entry name" value="AdoMet_MTases"/>
    <property type="match status" value="1"/>
</dbReference>
<keyword evidence="9" id="KW-0496">Mitochondrion</keyword>
<comment type="subcellular location">
    <subcellularLocation>
        <location evidence="1">Cytoplasm</location>
    </subcellularLocation>
</comment>
<dbReference type="InterPro" id="IPR004114">
    <property type="entry name" value="THUMP_dom"/>
</dbReference>
<dbReference type="InterPro" id="IPR000241">
    <property type="entry name" value="RlmKL-like_Mtase"/>
</dbReference>
<dbReference type="GO" id="GO:0016423">
    <property type="term" value="F:tRNA (guanine) methyltransferase activity"/>
    <property type="evidence" value="ECO:0007669"/>
    <property type="project" value="TreeGrafter"/>
</dbReference>
<dbReference type="AlphaFoldDB" id="A0A0G4IRX8"/>
<dbReference type="PROSITE" id="PS01261">
    <property type="entry name" value="UPF0020"/>
    <property type="match status" value="1"/>
</dbReference>
<dbReference type="InterPro" id="IPR029063">
    <property type="entry name" value="SAM-dependent_MTases_sf"/>
</dbReference>
<evidence type="ECO:0000313" key="11">
    <source>
        <dbReference type="Proteomes" id="UP000290189"/>
    </source>
</evidence>
<dbReference type="FunFam" id="3.40.50.150:FF:000073">
    <property type="entry name" value="THUMP domain containing 3"/>
    <property type="match status" value="1"/>
</dbReference>
<keyword evidence="10" id="KW-1185">Reference proteome</keyword>
<keyword evidence="5" id="KW-0819">tRNA processing</keyword>
<feature type="domain" description="THUMP" evidence="7">
    <location>
        <begin position="124"/>
        <end position="184"/>
    </location>
</feature>
<evidence type="ECO:0000256" key="4">
    <source>
        <dbReference type="ARBA" id="ARBA00022679"/>
    </source>
</evidence>
<evidence type="ECO:0000313" key="9">
    <source>
        <dbReference type="EMBL" id="SPQ98173.1"/>
    </source>
</evidence>
<dbReference type="SUPFAM" id="SSF53335">
    <property type="entry name" value="S-adenosyl-L-methionine-dependent methyltransferases"/>
    <property type="match status" value="1"/>
</dbReference>
<keyword evidence="2" id="KW-0963">Cytoplasm</keyword>